<evidence type="ECO:0000256" key="1">
    <source>
        <dbReference type="SAM" id="MobiDB-lite"/>
    </source>
</evidence>
<evidence type="ECO:0000313" key="2">
    <source>
        <dbReference type="EMBL" id="GLJ96398.1"/>
    </source>
</evidence>
<accession>A0A9W6HNR9</accession>
<name>A0A9W6HNR9_9MICO</name>
<gene>
    <name evidence="2" type="ORF">GCM10017591_24610</name>
</gene>
<dbReference type="EMBL" id="BSER01000010">
    <property type="protein sequence ID" value="GLJ96398.1"/>
    <property type="molecule type" value="Genomic_DNA"/>
</dbReference>
<dbReference type="Proteomes" id="UP001142291">
    <property type="component" value="Unassembled WGS sequence"/>
</dbReference>
<sequence>MSTDHLMRERSPKGIPEHDQSKPEAEALEAGTPDAIKQKSARRDALQERLNRVRGRGVDWVRPTDLFVRSSGNLAGRGIEFQAVQGRRFRSTLAMGARSVSERAKRLPPVSAFGRRGQHVEGPARSGVGMR</sequence>
<reference evidence="2" key="2">
    <citation type="submission" date="2023-01" db="EMBL/GenBank/DDBJ databases">
        <authorList>
            <person name="Sun Q."/>
            <person name="Evtushenko L."/>
        </authorList>
    </citation>
    <scope>NUCLEOTIDE SEQUENCE</scope>
    <source>
        <strain evidence="2">VKM Ac-1940</strain>
    </source>
</reference>
<keyword evidence="3" id="KW-1185">Reference proteome</keyword>
<feature type="compositionally biased region" description="Basic and acidic residues" evidence="1">
    <location>
        <begin position="1"/>
        <end position="25"/>
    </location>
</feature>
<dbReference type="RefSeq" id="WP_204963239.1">
    <property type="nucleotide sequence ID" value="NZ_BAAAUR010000017.1"/>
</dbReference>
<evidence type="ECO:0000313" key="3">
    <source>
        <dbReference type="Proteomes" id="UP001142291"/>
    </source>
</evidence>
<feature type="region of interest" description="Disordered" evidence="1">
    <location>
        <begin position="1"/>
        <end position="43"/>
    </location>
</feature>
<organism evidence="2 3">
    <name type="scientific">Microbacterium dextranolyticum</name>
    <dbReference type="NCBI Taxonomy" id="36806"/>
    <lineage>
        <taxon>Bacteria</taxon>
        <taxon>Bacillati</taxon>
        <taxon>Actinomycetota</taxon>
        <taxon>Actinomycetes</taxon>
        <taxon>Micrococcales</taxon>
        <taxon>Microbacteriaceae</taxon>
        <taxon>Microbacterium</taxon>
    </lineage>
</organism>
<reference evidence="2" key="1">
    <citation type="journal article" date="2014" name="Int. J. Syst. Evol. Microbiol.">
        <title>Complete genome sequence of Corynebacterium casei LMG S-19264T (=DSM 44701T), isolated from a smear-ripened cheese.</title>
        <authorList>
            <consortium name="US DOE Joint Genome Institute (JGI-PGF)"/>
            <person name="Walter F."/>
            <person name="Albersmeier A."/>
            <person name="Kalinowski J."/>
            <person name="Ruckert C."/>
        </authorList>
    </citation>
    <scope>NUCLEOTIDE SEQUENCE</scope>
    <source>
        <strain evidence="2">VKM Ac-1940</strain>
    </source>
</reference>
<proteinExistence type="predicted"/>
<protein>
    <submittedName>
        <fullName evidence="2">Uncharacterized protein</fullName>
    </submittedName>
</protein>
<dbReference type="AlphaFoldDB" id="A0A9W6HNR9"/>
<comment type="caution">
    <text evidence="2">The sequence shown here is derived from an EMBL/GenBank/DDBJ whole genome shotgun (WGS) entry which is preliminary data.</text>
</comment>
<feature type="region of interest" description="Disordered" evidence="1">
    <location>
        <begin position="98"/>
        <end position="131"/>
    </location>
</feature>